<dbReference type="Proteomes" id="UP000887565">
    <property type="component" value="Unplaced"/>
</dbReference>
<protein>
    <submittedName>
        <fullName evidence="2">Uncharacterized protein</fullName>
    </submittedName>
</protein>
<evidence type="ECO:0000313" key="1">
    <source>
        <dbReference type="Proteomes" id="UP000887565"/>
    </source>
</evidence>
<name>A0A915LBX3_ROMCU</name>
<accession>A0A915LBX3</accession>
<keyword evidence="1" id="KW-1185">Reference proteome</keyword>
<sequence>MLGGGKEKFLIAKSKKYCITTTIERFENKAGHGAEKATLPATFFDTLQDYTLYIRWEGRVPVDEC</sequence>
<dbReference type="WBParaSite" id="nRc.2.0.1.t48357-RA">
    <property type="protein sequence ID" value="nRc.2.0.1.t48357-RA"/>
    <property type="gene ID" value="nRc.2.0.1.g48357"/>
</dbReference>
<organism evidence="1 2">
    <name type="scientific">Romanomermis culicivorax</name>
    <name type="common">Nematode worm</name>
    <dbReference type="NCBI Taxonomy" id="13658"/>
    <lineage>
        <taxon>Eukaryota</taxon>
        <taxon>Metazoa</taxon>
        <taxon>Ecdysozoa</taxon>
        <taxon>Nematoda</taxon>
        <taxon>Enoplea</taxon>
        <taxon>Dorylaimia</taxon>
        <taxon>Mermithida</taxon>
        <taxon>Mermithoidea</taxon>
        <taxon>Mermithidae</taxon>
        <taxon>Romanomermis</taxon>
    </lineage>
</organism>
<evidence type="ECO:0000313" key="2">
    <source>
        <dbReference type="WBParaSite" id="nRc.2.0.1.t48357-RA"/>
    </source>
</evidence>
<dbReference type="AlphaFoldDB" id="A0A915LBX3"/>
<proteinExistence type="predicted"/>
<reference evidence="2" key="1">
    <citation type="submission" date="2022-11" db="UniProtKB">
        <authorList>
            <consortium name="WormBaseParasite"/>
        </authorList>
    </citation>
    <scope>IDENTIFICATION</scope>
</reference>